<comment type="caution">
    <text evidence="2">The sequence shown here is derived from an EMBL/GenBank/DDBJ whole genome shotgun (WGS) entry which is preliminary data.</text>
</comment>
<feature type="compositionally biased region" description="Basic and acidic residues" evidence="1">
    <location>
        <begin position="18"/>
        <end position="36"/>
    </location>
</feature>
<keyword evidence="3" id="KW-1185">Reference proteome</keyword>
<organism evidence="2 3">
    <name type="scientific">Mycena maculata</name>
    <dbReference type="NCBI Taxonomy" id="230809"/>
    <lineage>
        <taxon>Eukaryota</taxon>
        <taxon>Fungi</taxon>
        <taxon>Dikarya</taxon>
        <taxon>Basidiomycota</taxon>
        <taxon>Agaricomycotina</taxon>
        <taxon>Agaricomycetes</taxon>
        <taxon>Agaricomycetidae</taxon>
        <taxon>Agaricales</taxon>
        <taxon>Marasmiineae</taxon>
        <taxon>Mycenaceae</taxon>
        <taxon>Mycena</taxon>
    </lineage>
</organism>
<evidence type="ECO:0000313" key="2">
    <source>
        <dbReference type="EMBL" id="KAJ7726163.1"/>
    </source>
</evidence>
<proteinExistence type="predicted"/>
<dbReference type="EMBL" id="JARJLG010000222">
    <property type="protein sequence ID" value="KAJ7726163.1"/>
    <property type="molecule type" value="Genomic_DNA"/>
</dbReference>
<dbReference type="Proteomes" id="UP001215280">
    <property type="component" value="Unassembled WGS sequence"/>
</dbReference>
<dbReference type="AlphaFoldDB" id="A0AAD7HS79"/>
<feature type="compositionally biased region" description="Low complexity" evidence="1">
    <location>
        <begin position="48"/>
        <end position="61"/>
    </location>
</feature>
<evidence type="ECO:0000256" key="1">
    <source>
        <dbReference type="SAM" id="MobiDB-lite"/>
    </source>
</evidence>
<name>A0AAD7HS79_9AGAR</name>
<accession>A0AAD7HS79</accession>
<gene>
    <name evidence="2" type="ORF">DFH07DRAFT_970613</name>
</gene>
<sequence>MLIATTPSTRLGEDEHDDVQHEKEGQTSRTGDEASGPRRLRSHGANVSFTTSTSDTAPSAAKCKSTLTAATPAPKPKRRKAGDPLAGWAIELVSGDKTTAVSPREYAQKEPEEFAAQYPQYVKFL</sequence>
<protein>
    <submittedName>
        <fullName evidence="2">Uncharacterized protein</fullName>
    </submittedName>
</protein>
<feature type="region of interest" description="Disordered" evidence="1">
    <location>
        <begin position="1"/>
        <end position="85"/>
    </location>
</feature>
<reference evidence="2" key="1">
    <citation type="submission" date="2023-03" db="EMBL/GenBank/DDBJ databases">
        <title>Massive genome expansion in bonnet fungi (Mycena s.s.) driven by repeated elements and novel gene families across ecological guilds.</title>
        <authorList>
            <consortium name="Lawrence Berkeley National Laboratory"/>
            <person name="Harder C.B."/>
            <person name="Miyauchi S."/>
            <person name="Viragh M."/>
            <person name="Kuo A."/>
            <person name="Thoen E."/>
            <person name="Andreopoulos B."/>
            <person name="Lu D."/>
            <person name="Skrede I."/>
            <person name="Drula E."/>
            <person name="Henrissat B."/>
            <person name="Morin E."/>
            <person name="Kohler A."/>
            <person name="Barry K."/>
            <person name="LaButti K."/>
            <person name="Morin E."/>
            <person name="Salamov A."/>
            <person name="Lipzen A."/>
            <person name="Mereny Z."/>
            <person name="Hegedus B."/>
            <person name="Baldrian P."/>
            <person name="Stursova M."/>
            <person name="Weitz H."/>
            <person name="Taylor A."/>
            <person name="Grigoriev I.V."/>
            <person name="Nagy L.G."/>
            <person name="Martin F."/>
            <person name="Kauserud H."/>
        </authorList>
    </citation>
    <scope>NUCLEOTIDE SEQUENCE</scope>
    <source>
        <strain evidence="2">CBHHK188m</strain>
    </source>
</reference>
<evidence type="ECO:0000313" key="3">
    <source>
        <dbReference type="Proteomes" id="UP001215280"/>
    </source>
</evidence>